<dbReference type="GO" id="GO:0016740">
    <property type="term" value="F:transferase activity"/>
    <property type="evidence" value="ECO:0007669"/>
    <property type="project" value="UniProtKB-KW"/>
</dbReference>
<dbReference type="AlphaFoldDB" id="A0A6G7VMV6"/>
<dbReference type="GO" id="GO:0016020">
    <property type="term" value="C:membrane"/>
    <property type="evidence" value="ECO:0007669"/>
    <property type="project" value="UniProtKB-SubCell"/>
</dbReference>
<protein>
    <submittedName>
        <fullName evidence="6">Glutathione S-transferase</fullName>
    </submittedName>
</protein>
<evidence type="ECO:0000256" key="3">
    <source>
        <dbReference type="ARBA" id="ARBA00022989"/>
    </source>
</evidence>
<gene>
    <name evidence="6" type="ORF">G8E03_11720</name>
</gene>
<keyword evidence="7" id="KW-1185">Reference proteome</keyword>
<evidence type="ECO:0000256" key="1">
    <source>
        <dbReference type="ARBA" id="ARBA00004370"/>
    </source>
</evidence>
<proteinExistence type="predicted"/>
<dbReference type="InterPro" id="IPR001129">
    <property type="entry name" value="Membr-assoc_MAPEG"/>
</dbReference>
<feature type="transmembrane region" description="Helical" evidence="5">
    <location>
        <begin position="6"/>
        <end position="25"/>
    </location>
</feature>
<dbReference type="Gene3D" id="1.20.120.550">
    <property type="entry name" value="Membrane associated eicosanoid/glutathione metabolism-like domain"/>
    <property type="match status" value="1"/>
</dbReference>
<dbReference type="EMBL" id="CP049811">
    <property type="protein sequence ID" value="QIK41379.1"/>
    <property type="molecule type" value="Genomic_DNA"/>
</dbReference>
<accession>A0A6G7VMV6</accession>
<dbReference type="PANTHER" id="PTHR35814">
    <property type="match status" value="1"/>
</dbReference>
<keyword evidence="6" id="KW-0808">Transferase</keyword>
<dbReference type="Proteomes" id="UP000500791">
    <property type="component" value="Chromosome"/>
</dbReference>
<evidence type="ECO:0000256" key="2">
    <source>
        <dbReference type="ARBA" id="ARBA00022692"/>
    </source>
</evidence>
<name>A0A6G7VMV6_9RHOB</name>
<reference evidence="6 7" key="1">
    <citation type="submission" date="2020-03" db="EMBL/GenBank/DDBJ databases">
        <title>Complete genome sequence of Monaibacterium sp. ALG8 with diverse plasmids.</title>
        <authorList>
            <person name="Sun C."/>
        </authorList>
    </citation>
    <scope>NUCLEOTIDE SEQUENCE [LARGE SCALE GENOMIC DNA]</scope>
    <source>
        <strain evidence="6 7">ALG8</strain>
    </source>
</reference>
<keyword evidence="4 5" id="KW-0472">Membrane</keyword>
<feature type="transmembrane region" description="Helical" evidence="5">
    <location>
        <begin position="111"/>
        <end position="131"/>
    </location>
</feature>
<dbReference type="PANTHER" id="PTHR35814:SF1">
    <property type="entry name" value="GLUTATHIONE S-TRANSFERASE-RELATED"/>
    <property type="match status" value="1"/>
</dbReference>
<evidence type="ECO:0000313" key="6">
    <source>
        <dbReference type="EMBL" id="QIK41379.1"/>
    </source>
</evidence>
<dbReference type="RefSeq" id="WP_166192040.1">
    <property type="nucleotide sequence ID" value="NZ_CP049811.1"/>
</dbReference>
<comment type="subcellular location">
    <subcellularLocation>
        <location evidence="1">Membrane</location>
    </subcellularLocation>
</comment>
<evidence type="ECO:0000256" key="4">
    <source>
        <dbReference type="ARBA" id="ARBA00023136"/>
    </source>
</evidence>
<keyword evidence="2 5" id="KW-0812">Transmembrane</keyword>
<keyword evidence="3 5" id="KW-1133">Transmembrane helix</keyword>
<dbReference type="Pfam" id="PF01124">
    <property type="entry name" value="MAPEG"/>
    <property type="match status" value="1"/>
</dbReference>
<organism evidence="6 7">
    <name type="scientific">Pontivivens nitratireducens</name>
    <dbReference type="NCBI Taxonomy" id="2758038"/>
    <lineage>
        <taxon>Bacteria</taxon>
        <taxon>Pseudomonadati</taxon>
        <taxon>Pseudomonadota</taxon>
        <taxon>Alphaproteobacteria</taxon>
        <taxon>Rhodobacterales</taxon>
        <taxon>Paracoccaceae</taxon>
        <taxon>Pontivivens</taxon>
    </lineage>
</organism>
<dbReference type="InterPro" id="IPR023352">
    <property type="entry name" value="MAPEG-like_dom_sf"/>
</dbReference>
<evidence type="ECO:0000313" key="7">
    <source>
        <dbReference type="Proteomes" id="UP000500791"/>
    </source>
</evidence>
<dbReference type="SUPFAM" id="SSF161084">
    <property type="entry name" value="MAPEG domain-like"/>
    <property type="match status" value="1"/>
</dbReference>
<feature type="transmembrane region" description="Helical" evidence="5">
    <location>
        <begin position="78"/>
        <end position="99"/>
    </location>
</feature>
<dbReference type="KEGG" id="mon:G8E03_11720"/>
<evidence type="ECO:0000256" key="5">
    <source>
        <dbReference type="SAM" id="Phobius"/>
    </source>
</evidence>
<sequence>MTDNALNAVALYAAFNTFILLWLAVNVGKKRSEGKISIGDGGYMPLIRAQRGQSNFVEYVPMALIMLTIMALQGAPVVAVHIAGIVLTLGRLIHAMHFISEDAPGWQRMYGTLATLAVLVLSALGLIGHALF</sequence>